<dbReference type="Proteomes" id="UP000005239">
    <property type="component" value="Unassembled WGS sequence"/>
</dbReference>
<sequence>MFSRRSDRVIHIRGCSNHLRSACQSCAKSLTSTSGTKIFASDIVDAPSSGACATRTLNCAGTGAKIKINKGVRTIADGDDGAVDGKTTLVFTCNAARTAWTAAGGLPVEQAECA</sequence>
<keyword evidence="2" id="KW-1185">Reference proteome</keyword>
<accession>A0A2A6CPF1</accession>
<evidence type="ECO:0000313" key="1">
    <source>
        <dbReference type="EnsemblMetazoa" id="PPA41440.1"/>
    </source>
</evidence>
<dbReference type="EnsemblMetazoa" id="PPA41440.1">
    <property type="protein sequence ID" value="PPA41440.1"/>
    <property type="gene ID" value="WBGene00279809"/>
</dbReference>
<evidence type="ECO:0000313" key="2">
    <source>
        <dbReference type="Proteomes" id="UP000005239"/>
    </source>
</evidence>
<protein>
    <submittedName>
        <fullName evidence="1">C6 domain-containing protein</fullName>
    </submittedName>
</protein>
<organism evidence="1 2">
    <name type="scientific">Pristionchus pacificus</name>
    <name type="common">Parasitic nematode worm</name>
    <dbReference type="NCBI Taxonomy" id="54126"/>
    <lineage>
        <taxon>Eukaryota</taxon>
        <taxon>Metazoa</taxon>
        <taxon>Ecdysozoa</taxon>
        <taxon>Nematoda</taxon>
        <taxon>Chromadorea</taxon>
        <taxon>Rhabditida</taxon>
        <taxon>Rhabditina</taxon>
        <taxon>Diplogasteromorpha</taxon>
        <taxon>Diplogasteroidea</taxon>
        <taxon>Neodiplogasteridae</taxon>
        <taxon>Pristionchus</taxon>
    </lineage>
</organism>
<dbReference type="PANTHER" id="PTHR21629">
    <property type="entry name" value="C6 DOMAIN-CONTAINING PROTEIN"/>
    <property type="match status" value="1"/>
</dbReference>
<accession>A0A8R1Z177</accession>
<name>A0A2A6CPF1_PRIPA</name>
<dbReference type="PANTHER" id="PTHR21629:SF5">
    <property type="entry name" value="C6 DOMAIN-CONTAINING PROTEIN"/>
    <property type="match status" value="1"/>
</dbReference>
<dbReference type="AlphaFoldDB" id="A0A2A6CPF1"/>
<reference evidence="2" key="1">
    <citation type="journal article" date="2008" name="Nat. Genet.">
        <title>The Pristionchus pacificus genome provides a unique perspective on nematode lifestyle and parasitism.</title>
        <authorList>
            <person name="Dieterich C."/>
            <person name="Clifton S.W."/>
            <person name="Schuster L.N."/>
            <person name="Chinwalla A."/>
            <person name="Delehaunty K."/>
            <person name="Dinkelacker I."/>
            <person name="Fulton L."/>
            <person name="Fulton R."/>
            <person name="Godfrey J."/>
            <person name="Minx P."/>
            <person name="Mitreva M."/>
            <person name="Roeseler W."/>
            <person name="Tian H."/>
            <person name="Witte H."/>
            <person name="Yang S.P."/>
            <person name="Wilson R.K."/>
            <person name="Sommer R.J."/>
        </authorList>
    </citation>
    <scope>NUCLEOTIDE SEQUENCE [LARGE SCALE GENOMIC DNA]</scope>
    <source>
        <strain evidence="2">PS312</strain>
    </source>
</reference>
<reference evidence="1" key="2">
    <citation type="submission" date="2022-06" db="UniProtKB">
        <authorList>
            <consortium name="EnsemblMetazoa"/>
        </authorList>
    </citation>
    <scope>IDENTIFICATION</scope>
    <source>
        <strain evidence="1">PS312</strain>
    </source>
</reference>
<gene>
    <name evidence="1" type="primary">WBGene00279809</name>
</gene>
<proteinExistence type="predicted"/>